<dbReference type="AlphaFoldDB" id="A0A6M4IJU9"/>
<evidence type="ECO:0000313" key="3">
    <source>
        <dbReference type="EMBL" id="QJR35354.1"/>
    </source>
</evidence>
<feature type="coiled-coil region" evidence="1">
    <location>
        <begin position="224"/>
        <end position="251"/>
    </location>
</feature>
<dbReference type="Gene3D" id="2.40.50.100">
    <property type="match status" value="1"/>
</dbReference>
<dbReference type="PRINTS" id="PR01490">
    <property type="entry name" value="RTXTOXIND"/>
</dbReference>
<gene>
    <name evidence="3" type="ORF">HKW67_07475</name>
</gene>
<evidence type="ECO:0000256" key="2">
    <source>
        <dbReference type="SAM" id="Phobius"/>
    </source>
</evidence>
<evidence type="ECO:0000256" key="1">
    <source>
        <dbReference type="SAM" id="Coils"/>
    </source>
</evidence>
<accession>A0A6M4IJU9</accession>
<keyword evidence="1" id="KW-0175">Coiled coil</keyword>
<dbReference type="RefSeq" id="WP_171224784.1">
    <property type="nucleotide sequence ID" value="NZ_CP053085.1"/>
</dbReference>
<evidence type="ECO:0000313" key="4">
    <source>
        <dbReference type="Proteomes" id="UP000500938"/>
    </source>
</evidence>
<dbReference type="InterPro" id="IPR022275">
    <property type="entry name" value="NHPM_bacteriocin_SS_HylD"/>
</dbReference>
<keyword evidence="2" id="KW-1133">Transmembrane helix</keyword>
<protein>
    <submittedName>
        <fullName evidence="3">NHLP bacteriocin system secretion protein</fullName>
    </submittedName>
</protein>
<feature type="transmembrane region" description="Helical" evidence="2">
    <location>
        <begin position="32"/>
        <end position="52"/>
    </location>
</feature>
<reference evidence="3 4" key="1">
    <citation type="submission" date="2020-05" db="EMBL/GenBank/DDBJ databases">
        <title>Complete genome sequence of Gemmatimonas greenlandica TET16.</title>
        <authorList>
            <person name="Zeng Y."/>
        </authorList>
    </citation>
    <scope>NUCLEOTIDE SEQUENCE [LARGE SCALE GENOMIC DNA]</scope>
    <source>
        <strain evidence="3 4">TET16</strain>
    </source>
</reference>
<dbReference type="KEGG" id="ggr:HKW67_07475"/>
<name>A0A6M4IJU9_9BACT</name>
<dbReference type="PANTHER" id="PTHR30386">
    <property type="entry name" value="MEMBRANE FUSION SUBUNIT OF EMRAB-TOLC MULTIDRUG EFFLUX PUMP"/>
    <property type="match status" value="1"/>
</dbReference>
<keyword evidence="4" id="KW-1185">Reference proteome</keyword>
<proteinExistence type="predicted"/>
<dbReference type="EMBL" id="CP053085">
    <property type="protein sequence ID" value="QJR35354.1"/>
    <property type="molecule type" value="Genomic_DNA"/>
</dbReference>
<keyword evidence="2" id="KW-0472">Membrane</keyword>
<dbReference type="Proteomes" id="UP000500938">
    <property type="component" value="Chromosome"/>
</dbReference>
<dbReference type="PANTHER" id="PTHR30386:SF28">
    <property type="entry name" value="EXPORTED PROTEIN"/>
    <property type="match status" value="1"/>
</dbReference>
<organism evidence="3 4">
    <name type="scientific">Gemmatimonas groenlandica</name>
    <dbReference type="NCBI Taxonomy" id="2732249"/>
    <lineage>
        <taxon>Bacteria</taxon>
        <taxon>Pseudomonadati</taxon>
        <taxon>Gemmatimonadota</taxon>
        <taxon>Gemmatimonadia</taxon>
        <taxon>Gemmatimonadales</taxon>
        <taxon>Gemmatimonadaceae</taxon>
        <taxon>Gemmatimonas</taxon>
    </lineage>
</organism>
<feature type="coiled-coil region" evidence="1">
    <location>
        <begin position="147"/>
        <end position="174"/>
    </location>
</feature>
<dbReference type="InterPro" id="IPR050739">
    <property type="entry name" value="MFP"/>
</dbReference>
<dbReference type="NCBIfam" id="TIGR03794">
    <property type="entry name" value="NHLM_micro_HlyD"/>
    <property type="match status" value="1"/>
</dbReference>
<sequence length="418" mass="45062">MAPASPFRQSALDRLASPEQLDRMLVVTSPRLWSVLVGLLLLVGALLTWSLLGRIPITVDGTGILLSTEGLREVEVLGSGVVESLPVRAGDLVNAGALIARIRQPRLEQAVAQAGARVQALRQELGTRDTFIKSNAALETRRLDGERSDMTRRLESLTERAAFLEQRVQAEREARALGLLTETAVQASVAALEAGRGELAALQLDMQNNTLRRLQLANSGVESVTDVRRRLEEAERDLSAQQLELTQAGRVTSPYRGYIRELRTSIGQLVTVGQALVSIELADVPLQALVFVSNDGKRIAPGMEARVAPATVKREEFGFIVGRVQTVSAQPMTLAGMTRTLGNDLLVQQLAARGASFLVEVTLQRDTSTASGFRWSTRDGPPAQVGSGTSIGVSVVVARRRPITLLLPFLRSTLGLSA</sequence>
<keyword evidence="2" id="KW-0812">Transmembrane</keyword>